<evidence type="ECO:0000259" key="1">
    <source>
        <dbReference type="Pfam" id="PF13546"/>
    </source>
</evidence>
<keyword evidence="3" id="KW-1185">Reference proteome</keyword>
<feature type="domain" description="Transposase IS701-like DDE" evidence="1">
    <location>
        <begin position="17"/>
        <end position="114"/>
    </location>
</feature>
<dbReference type="EMBL" id="BOQP01000027">
    <property type="protein sequence ID" value="GIM76263.1"/>
    <property type="molecule type" value="Genomic_DNA"/>
</dbReference>
<accession>A0A919SSR8</accession>
<name>A0A919SSR8_9ACTN</name>
<dbReference type="Proteomes" id="UP000680865">
    <property type="component" value="Unassembled WGS sequence"/>
</dbReference>
<protein>
    <recommendedName>
        <fullName evidence="1">Transposase IS701-like DDE domain-containing protein</fullName>
    </recommendedName>
</protein>
<evidence type="ECO:0000313" key="2">
    <source>
        <dbReference type="EMBL" id="GIM76263.1"/>
    </source>
</evidence>
<organism evidence="2 3">
    <name type="scientific">Winogradskya consettensis</name>
    <dbReference type="NCBI Taxonomy" id="113560"/>
    <lineage>
        <taxon>Bacteria</taxon>
        <taxon>Bacillati</taxon>
        <taxon>Actinomycetota</taxon>
        <taxon>Actinomycetes</taxon>
        <taxon>Micromonosporales</taxon>
        <taxon>Micromonosporaceae</taxon>
        <taxon>Winogradskya</taxon>
    </lineage>
</organism>
<comment type="caution">
    <text evidence="2">The sequence shown here is derived from an EMBL/GenBank/DDBJ whole genome shotgun (WGS) entry which is preliminary data.</text>
</comment>
<dbReference type="InterPro" id="IPR038721">
    <property type="entry name" value="IS701-like_DDE_dom"/>
</dbReference>
<evidence type="ECO:0000313" key="3">
    <source>
        <dbReference type="Proteomes" id="UP000680865"/>
    </source>
</evidence>
<reference evidence="2" key="1">
    <citation type="submission" date="2021-03" db="EMBL/GenBank/DDBJ databases">
        <title>Whole genome shotgun sequence of Actinoplanes consettensis NBRC 14913.</title>
        <authorList>
            <person name="Komaki H."/>
            <person name="Tamura T."/>
        </authorList>
    </citation>
    <scope>NUCLEOTIDE SEQUENCE</scope>
    <source>
        <strain evidence="2">NBRC 14913</strain>
    </source>
</reference>
<dbReference type="AlphaFoldDB" id="A0A919SSR8"/>
<gene>
    <name evidence="2" type="ORF">Aco04nite_49500</name>
</gene>
<proteinExistence type="predicted"/>
<sequence>MTDKAEAIDVLAEFREQLYRCMTPRADALFELTEALLCTDGPVKRWSGCHLPRSAGAATAPMYNALNHGRTDVEVLCRCLAGLPLPRAADGRLVLAVDVSPWLRPDGKCSPQRSF</sequence>
<dbReference type="Pfam" id="PF13546">
    <property type="entry name" value="DDE_5"/>
    <property type="match status" value="1"/>
</dbReference>